<comment type="similarity">
    <text evidence="1">Belongs to the RutC family.</text>
</comment>
<dbReference type="PANTHER" id="PTHR11803:SF39">
    <property type="entry name" value="2-IMINOBUTANOATE_2-IMINOPROPANOATE DEAMINASE"/>
    <property type="match status" value="1"/>
</dbReference>
<comment type="caution">
    <text evidence="2">The sequence shown here is derived from an EMBL/GenBank/DDBJ whole genome shotgun (WGS) entry which is preliminary data.</text>
</comment>
<evidence type="ECO:0000313" key="2">
    <source>
        <dbReference type="EMBL" id="OBY10600.1"/>
    </source>
</evidence>
<sequence>MNIKINTENAPKAIGPYSQGIKCGNLIFTSGQLPIDTKSGELKTDVKEATRQSIENIKAILEEGGSSLDNVVKVVIYLKDLADFSIVNEVYSEYFNENLPARSCFQVARLPMDSVIEIEAISFKQI</sequence>
<dbReference type="InterPro" id="IPR035959">
    <property type="entry name" value="RutC-like_sf"/>
</dbReference>
<dbReference type="Pfam" id="PF01042">
    <property type="entry name" value="Ribonuc_L-PSP"/>
    <property type="match status" value="1"/>
</dbReference>
<protein>
    <submittedName>
        <fullName evidence="2">Reactive intermediate/imine deaminase</fullName>
    </submittedName>
</protein>
<dbReference type="SUPFAM" id="SSF55298">
    <property type="entry name" value="YjgF-like"/>
    <property type="match status" value="1"/>
</dbReference>
<dbReference type="Gene3D" id="3.30.1330.40">
    <property type="entry name" value="RutC-like"/>
    <property type="match status" value="1"/>
</dbReference>
<proteinExistence type="inferred from homology"/>
<dbReference type="InterPro" id="IPR006175">
    <property type="entry name" value="YjgF/YER057c/UK114"/>
</dbReference>
<gene>
    <name evidence="2" type="ORF">CP373A1_08815</name>
</gene>
<dbReference type="Proteomes" id="UP000092714">
    <property type="component" value="Unassembled WGS sequence"/>
</dbReference>
<evidence type="ECO:0000256" key="1">
    <source>
        <dbReference type="ARBA" id="ARBA00010552"/>
    </source>
</evidence>
<reference evidence="2 3" key="1">
    <citation type="submission" date="2016-06" db="EMBL/GenBank/DDBJ databases">
        <authorList>
            <person name="Kjaerup R.B."/>
            <person name="Dalgaard T.S."/>
            <person name="Juul-Madsen H.R."/>
        </authorList>
    </citation>
    <scope>NUCLEOTIDE SEQUENCE [LARGE SCALE GENOMIC DNA]</scope>
    <source>
        <strain evidence="2 3">373-A1</strain>
    </source>
</reference>
<dbReference type="RefSeq" id="WP_055253408.1">
    <property type="nucleotide sequence ID" value="NZ_CYZW01000001.1"/>
</dbReference>
<accession>A0A173YX51</accession>
<dbReference type="CDD" id="cd00448">
    <property type="entry name" value="YjgF_YER057c_UK114_family"/>
    <property type="match status" value="1"/>
</dbReference>
<keyword evidence="3" id="KW-1185">Reference proteome</keyword>
<dbReference type="InterPro" id="IPR019897">
    <property type="entry name" value="RidA_CS"/>
</dbReference>
<dbReference type="GO" id="GO:0019239">
    <property type="term" value="F:deaminase activity"/>
    <property type="evidence" value="ECO:0007669"/>
    <property type="project" value="TreeGrafter"/>
</dbReference>
<dbReference type="FunFam" id="3.30.1330.40:FF:000001">
    <property type="entry name" value="L-PSP family endoribonuclease"/>
    <property type="match status" value="1"/>
</dbReference>
<organism evidence="2 3">
    <name type="scientific">Clostridium paraputrificum</name>
    <dbReference type="NCBI Taxonomy" id="29363"/>
    <lineage>
        <taxon>Bacteria</taxon>
        <taxon>Bacillati</taxon>
        <taxon>Bacillota</taxon>
        <taxon>Clostridia</taxon>
        <taxon>Eubacteriales</taxon>
        <taxon>Clostridiaceae</taxon>
        <taxon>Clostridium</taxon>
    </lineage>
</organism>
<dbReference type="PANTHER" id="PTHR11803">
    <property type="entry name" value="2-IMINOBUTANOATE/2-IMINOPROPANOATE DEAMINASE RIDA"/>
    <property type="match status" value="1"/>
</dbReference>
<evidence type="ECO:0000313" key="3">
    <source>
        <dbReference type="Proteomes" id="UP000092714"/>
    </source>
</evidence>
<dbReference type="NCBIfam" id="TIGR00004">
    <property type="entry name" value="Rid family detoxifying hydrolase"/>
    <property type="match status" value="1"/>
</dbReference>
<dbReference type="OrthoDB" id="9803101at2"/>
<dbReference type="GO" id="GO:0005829">
    <property type="term" value="C:cytosol"/>
    <property type="evidence" value="ECO:0007669"/>
    <property type="project" value="TreeGrafter"/>
</dbReference>
<dbReference type="eggNOG" id="COG0251">
    <property type="taxonomic scope" value="Bacteria"/>
</dbReference>
<dbReference type="PROSITE" id="PS01094">
    <property type="entry name" value="UPF0076"/>
    <property type="match status" value="1"/>
</dbReference>
<dbReference type="InterPro" id="IPR006056">
    <property type="entry name" value="RidA"/>
</dbReference>
<dbReference type="EMBL" id="MAPZ01000019">
    <property type="protein sequence ID" value="OBY10600.1"/>
    <property type="molecule type" value="Genomic_DNA"/>
</dbReference>
<dbReference type="AlphaFoldDB" id="A0A173YX51"/>
<name>A0A173YX51_9CLOT</name>